<dbReference type="EMBL" id="JAAEEH010000013">
    <property type="protein sequence ID" value="NDL67300.1"/>
    <property type="molecule type" value="Genomic_DNA"/>
</dbReference>
<feature type="transmembrane region" description="Helical" evidence="1">
    <location>
        <begin position="31"/>
        <end position="47"/>
    </location>
</feature>
<reference evidence="2 3" key="1">
    <citation type="submission" date="2020-01" db="EMBL/GenBank/DDBJ databases">
        <title>Anaeroalcalibacter tamaniensis gen. nov., sp. nov., moderately halophilic strictly anaerobic fermenter bacterium from mud volcano of Taman peninsula.</title>
        <authorList>
            <person name="Frolova A."/>
            <person name="Merkel A.Y."/>
            <person name="Slobodkin A.I."/>
        </authorList>
    </citation>
    <scope>NUCLEOTIDE SEQUENCE [LARGE SCALE GENOMIC DNA]</scope>
    <source>
        <strain evidence="2 3">F-3ap</strain>
    </source>
</reference>
<accession>A0A7X5HVB6</accession>
<keyword evidence="1" id="KW-1133">Transmembrane helix</keyword>
<feature type="transmembrane region" description="Helical" evidence="1">
    <location>
        <begin position="59"/>
        <end position="76"/>
    </location>
</feature>
<comment type="caution">
    <text evidence="2">The sequence shown here is derived from an EMBL/GenBank/DDBJ whole genome shotgun (WGS) entry which is preliminary data.</text>
</comment>
<feature type="transmembrane region" description="Helical" evidence="1">
    <location>
        <begin position="83"/>
        <end position="106"/>
    </location>
</feature>
<organism evidence="2 3">
    <name type="scientific">Anaerotalea alkaliphila</name>
    <dbReference type="NCBI Taxonomy" id="2662126"/>
    <lineage>
        <taxon>Bacteria</taxon>
        <taxon>Bacillati</taxon>
        <taxon>Bacillota</taxon>
        <taxon>Clostridia</taxon>
        <taxon>Eubacteriales</taxon>
        <taxon>Anaerotalea</taxon>
    </lineage>
</organism>
<sequence>MLINHTHLAHGLLLAYIVHILEPDRRGKAHAARLLLFLLAIFLQVWLLPPPHASGHSGWYSISYRLLMGLLLLLLFRKSWHGILVCFGLWILADIPVDMLRLNLAHGEDPQTFLRVVLFHSYGDGWLPYLLLPLKMITVSKMGILGDLQGNPFLERLFSAFSLGLLAMVFLFRHVVLHVEGIDPFLYYFYLAYGLFGGFYYASFRFVARKYRKDRMLNRLGREGYAVGPLLDVLERREAAYGKAFEALGTARSSGELQEKIGQLKEENLINLHFSGSELLNSMVFHHYLQCERLGVRLHTRFGIPGHLDPDQELDFLEVLDGLMDSVLRGVQRREEGERPSWISLEAGQELGKGRWIGLAMDKPEPDLESYAPFQRVLAGRGLRLRVRHERDRMVVDVAGVHMGQPPG</sequence>
<name>A0A7X5HVB6_9FIRM</name>
<feature type="transmembrane region" description="Helical" evidence="1">
    <location>
        <begin position="126"/>
        <end position="145"/>
    </location>
</feature>
<evidence type="ECO:0000313" key="2">
    <source>
        <dbReference type="EMBL" id="NDL67300.1"/>
    </source>
</evidence>
<keyword evidence="1" id="KW-0812">Transmembrane</keyword>
<feature type="transmembrane region" description="Helical" evidence="1">
    <location>
        <begin position="157"/>
        <end position="175"/>
    </location>
</feature>
<evidence type="ECO:0000256" key="1">
    <source>
        <dbReference type="SAM" id="Phobius"/>
    </source>
</evidence>
<dbReference type="Proteomes" id="UP000461585">
    <property type="component" value="Unassembled WGS sequence"/>
</dbReference>
<dbReference type="RefSeq" id="WP_162370029.1">
    <property type="nucleotide sequence ID" value="NZ_JAAEEH010000013.1"/>
</dbReference>
<feature type="transmembrane region" description="Helical" evidence="1">
    <location>
        <begin position="187"/>
        <end position="208"/>
    </location>
</feature>
<evidence type="ECO:0000313" key="3">
    <source>
        <dbReference type="Proteomes" id="UP000461585"/>
    </source>
</evidence>
<proteinExistence type="predicted"/>
<gene>
    <name evidence="2" type="ORF">GXN74_06055</name>
</gene>
<protein>
    <submittedName>
        <fullName evidence="2">Uncharacterized protein</fullName>
    </submittedName>
</protein>
<dbReference type="AlphaFoldDB" id="A0A7X5HVB6"/>
<keyword evidence="3" id="KW-1185">Reference proteome</keyword>
<keyword evidence="1" id="KW-0472">Membrane</keyword>